<proteinExistence type="inferred from homology"/>
<keyword evidence="4" id="KW-0732">Signal</keyword>
<name>A0A4Q7P2Y2_9FIRM</name>
<feature type="region of interest" description="Disordered" evidence="3">
    <location>
        <begin position="19"/>
        <end position="58"/>
    </location>
</feature>
<evidence type="ECO:0000256" key="2">
    <source>
        <dbReference type="ARBA" id="ARBA00022448"/>
    </source>
</evidence>
<dbReference type="AlphaFoldDB" id="A0A4Q7P2Y2"/>
<organism evidence="5 6">
    <name type="scientific">Cuneatibacter caecimuris</name>
    <dbReference type="NCBI Taxonomy" id="1796618"/>
    <lineage>
        <taxon>Bacteria</taxon>
        <taxon>Bacillati</taxon>
        <taxon>Bacillota</taxon>
        <taxon>Clostridia</taxon>
        <taxon>Lachnospirales</taxon>
        <taxon>Lachnospiraceae</taxon>
        <taxon>Cuneatibacter</taxon>
    </lineage>
</organism>
<dbReference type="InterPro" id="IPR006059">
    <property type="entry name" value="SBP"/>
</dbReference>
<reference evidence="5 6" key="1">
    <citation type="submission" date="2019-02" db="EMBL/GenBank/DDBJ databases">
        <title>Genomic Encyclopedia of Type Strains, Phase IV (KMG-IV): sequencing the most valuable type-strain genomes for metagenomic binning, comparative biology and taxonomic classification.</title>
        <authorList>
            <person name="Goeker M."/>
        </authorList>
    </citation>
    <scope>NUCLEOTIDE SEQUENCE [LARGE SCALE GENOMIC DNA]</scope>
    <source>
        <strain evidence="5 6">DSM 29486</strain>
    </source>
</reference>
<dbReference type="EMBL" id="SGXF01000004">
    <property type="protein sequence ID" value="RZS94276.1"/>
    <property type="molecule type" value="Genomic_DNA"/>
</dbReference>
<accession>A0A4Q7P2Y2</accession>
<dbReference type="PANTHER" id="PTHR43649:SF29">
    <property type="entry name" value="OSMOPROTECTIVE COMPOUNDS-BINDING PROTEIN GGTB"/>
    <property type="match status" value="1"/>
</dbReference>
<feature type="compositionally biased region" description="Low complexity" evidence="3">
    <location>
        <begin position="19"/>
        <end position="38"/>
    </location>
</feature>
<comment type="similarity">
    <text evidence="1">Belongs to the bacterial solute-binding protein 1 family.</text>
</comment>
<dbReference type="Proteomes" id="UP000292927">
    <property type="component" value="Unassembled WGS sequence"/>
</dbReference>
<keyword evidence="2" id="KW-0813">Transport</keyword>
<dbReference type="RefSeq" id="WP_130435400.1">
    <property type="nucleotide sequence ID" value="NZ_SGXF01000004.1"/>
</dbReference>
<feature type="chain" id="PRO_5020447663" evidence="4">
    <location>
        <begin position="31"/>
        <end position="465"/>
    </location>
</feature>
<sequence>MKKFAAITLTAALVASLAGCSSSGTPGTTAAEGGAKTTEAAKETKGNETQGEQPSGKWDFSGITLNVAHSTTGDVSDAFDAQFAAFEELTGAKIEVEHLSSNADESENTLQVRAATGNLPDLWQTSIGAKLQNISPQDNIYDLSGQEWLSNIVDSYREIVTDKETGAVYVVPSTTSNVAGVFYNKKVYEDMGLEIPETWEEFLANCEKIKTGSEIDPCASPYNTPSGVQILFLAQYYYVQNENPDFAKQYTAKELELHESEAYMRGLTKMYDLWEKGYQCEDPLSLTFEDASVQLANGEAAMLVCRTNVMATVEELAPEGIDNIGFFPLPDKDNKSLGVATWMPPGWALNKNVPAEKEECALALMEFLTTGESIDAYCTKTTPTGAFMLNGVDLPDNVSTAVIEAQSWVDKASSPVMEYFSDIKGSNMATILQMVGTGDYTPDQAITEIEQDNAIDAQQKGIAGW</sequence>
<feature type="signal peptide" evidence="4">
    <location>
        <begin position="1"/>
        <end position="30"/>
    </location>
</feature>
<dbReference type="SUPFAM" id="SSF53850">
    <property type="entry name" value="Periplasmic binding protein-like II"/>
    <property type="match status" value="1"/>
</dbReference>
<evidence type="ECO:0000256" key="3">
    <source>
        <dbReference type="SAM" id="MobiDB-lite"/>
    </source>
</evidence>
<dbReference type="PANTHER" id="PTHR43649">
    <property type="entry name" value="ARABINOSE-BINDING PROTEIN-RELATED"/>
    <property type="match status" value="1"/>
</dbReference>
<keyword evidence="6" id="KW-1185">Reference proteome</keyword>
<comment type="caution">
    <text evidence="5">The sequence shown here is derived from an EMBL/GenBank/DDBJ whole genome shotgun (WGS) entry which is preliminary data.</text>
</comment>
<protein>
    <submittedName>
        <fullName evidence="5">Carbohydrate ABC transporter substrate-binding protein (CUT1 family)</fullName>
    </submittedName>
</protein>
<gene>
    <name evidence="5" type="ORF">EV209_2116</name>
</gene>
<dbReference type="PROSITE" id="PS51257">
    <property type="entry name" value="PROKAR_LIPOPROTEIN"/>
    <property type="match status" value="1"/>
</dbReference>
<evidence type="ECO:0000313" key="5">
    <source>
        <dbReference type="EMBL" id="RZS94276.1"/>
    </source>
</evidence>
<dbReference type="OrthoDB" id="1929810at2"/>
<dbReference type="Gene3D" id="3.40.190.10">
    <property type="entry name" value="Periplasmic binding protein-like II"/>
    <property type="match status" value="2"/>
</dbReference>
<evidence type="ECO:0000256" key="1">
    <source>
        <dbReference type="ARBA" id="ARBA00008520"/>
    </source>
</evidence>
<evidence type="ECO:0000256" key="4">
    <source>
        <dbReference type="SAM" id="SignalP"/>
    </source>
</evidence>
<evidence type="ECO:0000313" key="6">
    <source>
        <dbReference type="Proteomes" id="UP000292927"/>
    </source>
</evidence>
<dbReference type="InterPro" id="IPR050490">
    <property type="entry name" value="Bact_solute-bd_prot1"/>
</dbReference>
<dbReference type="Pfam" id="PF13416">
    <property type="entry name" value="SBP_bac_8"/>
    <property type="match status" value="1"/>
</dbReference>